<dbReference type="Gene3D" id="1.10.630.10">
    <property type="entry name" value="Cytochrome P450"/>
    <property type="match status" value="1"/>
</dbReference>
<organism evidence="1 2">
    <name type="scientific">Gossypium aridum</name>
    <name type="common">American cotton</name>
    <name type="synonym">Erioxylum aridum</name>
    <dbReference type="NCBI Taxonomy" id="34290"/>
    <lineage>
        <taxon>Eukaryota</taxon>
        <taxon>Viridiplantae</taxon>
        <taxon>Streptophyta</taxon>
        <taxon>Embryophyta</taxon>
        <taxon>Tracheophyta</taxon>
        <taxon>Spermatophyta</taxon>
        <taxon>Magnoliopsida</taxon>
        <taxon>eudicotyledons</taxon>
        <taxon>Gunneridae</taxon>
        <taxon>Pentapetalae</taxon>
        <taxon>rosids</taxon>
        <taxon>malvids</taxon>
        <taxon>Malvales</taxon>
        <taxon>Malvaceae</taxon>
        <taxon>Malvoideae</taxon>
        <taxon>Gossypium</taxon>
    </lineage>
</organism>
<evidence type="ECO:0000313" key="2">
    <source>
        <dbReference type="Proteomes" id="UP000593577"/>
    </source>
</evidence>
<gene>
    <name evidence="1" type="ORF">Goari_015989</name>
</gene>
<dbReference type="SUPFAM" id="SSF48264">
    <property type="entry name" value="Cytochrome P450"/>
    <property type="match status" value="1"/>
</dbReference>
<dbReference type="GO" id="GO:0020037">
    <property type="term" value="F:heme binding"/>
    <property type="evidence" value="ECO:0007669"/>
    <property type="project" value="InterPro"/>
</dbReference>
<dbReference type="PANTHER" id="PTHR24299">
    <property type="entry name" value="CYTOCHROME P450 FAMILY 1"/>
    <property type="match status" value="1"/>
</dbReference>
<dbReference type="GO" id="GO:0016705">
    <property type="term" value="F:oxidoreductase activity, acting on paired donors, with incorporation or reduction of molecular oxygen"/>
    <property type="evidence" value="ECO:0007669"/>
    <property type="project" value="InterPro"/>
</dbReference>
<evidence type="ECO:0000313" key="1">
    <source>
        <dbReference type="EMBL" id="MBA0674387.1"/>
    </source>
</evidence>
<dbReference type="GO" id="GO:0004497">
    <property type="term" value="F:monooxygenase activity"/>
    <property type="evidence" value="ECO:0007669"/>
    <property type="project" value="InterPro"/>
</dbReference>
<keyword evidence="2" id="KW-1185">Reference proteome</keyword>
<protein>
    <submittedName>
        <fullName evidence="1">Uncharacterized protein</fullName>
    </submittedName>
</protein>
<dbReference type="Proteomes" id="UP000593577">
    <property type="component" value="Unassembled WGS sequence"/>
</dbReference>
<comment type="caution">
    <text evidence="1">The sequence shown here is derived from an EMBL/GenBank/DDBJ whole genome shotgun (WGS) entry which is preliminary data.</text>
</comment>
<accession>A0A7J8WH59</accession>
<dbReference type="PANTHER" id="PTHR24299:SF21">
    <property type="entry name" value="OS09G0441600 PROTEIN"/>
    <property type="match status" value="1"/>
</dbReference>
<dbReference type="AlphaFoldDB" id="A0A7J8WH59"/>
<proteinExistence type="predicted"/>
<dbReference type="InterPro" id="IPR036396">
    <property type="entry name" value="Cyt_P450_sf"/>
</dbReference>
<sequence>MLHQKGHNFSQSSQVDHGEALQLQLHHGCTTSYGNHWRNLRLIFAIEIFSSSRLNSIITVRKDEVQRLLDGCREEVLRAKVTNENEAREFREVITGAFRNVGTANGADFLPVLN</sequence>
<name>A0A7J8WH59_GOSAI</name>
<dbReference type="EMBL" id="JABFAA010000001">
    <property type="protein sequence ID" value="MBA0674387.1"/>
    <property type="molecule type" value="Genomic_DNA"/>
</dbReference>
<dbReference type="GO" id="GO:0005506">
    <property type="term" value="F:iron ion binding"/>
    <property type="evidence" value="ECO:0007669"/>
    <property type="project" value="InterPro"/>
</dbReference>
<reference evidence="1 2" key="1">
    <citation type="journal article" date="2019" name="Genome Biol. Evol.">
        <title>Insights into the evolution of the New World diploid cottons (Gossypium, subgenus Houzingenia) based on genome sequencing.</title>
        <authorList>
            <person name="Grover C.E."/>
            <person name="Arick M.A. 2nd"/>
            <person name="Thrash A."/>
            <person name="Conover J.L."/>
            <person name="Sanders W.S."/>
            <person name="Peterson D.G."/>
            <person name="Frelichowski J.E."/>
            <person name="Scheffler J.A."/>
            <person name="Scheffler B.E."/>
            <person name="Wendel J.F."/>
        </authorList>
    </citation>
    <scope>NUCLEOTIDE SEQUENCE [LARGE SCALE GENOMIC DNA]</scope>
    <source>
        <strain evidence="1">185</strain>
        <tissue evidence="1">Leaf</tissue>
    </source>
</reference>